<dbReference type="SUPFAM" id="SSF49329">
    <property type="entry name" value="Cu,Zn superoxide dismutase-like"/>
    <property type="match status" value="1"/>
</dbReference>
<dbReference type="GO" id="GO:0004784">
    <property type="term" value="F:superoxide dismutase activity"/>
    <property type="evidence" value="ECO:0007669"/>
    <property type="project" value="UniProtKB-EC"/>
</dbReference>
<evidence type="ECO:0000256" key="3">
    <source>
        <dbReference type="ARBA" id="ARBA00022833"/>
    </source>
</evidence>
<dbReference type="FunFam" id="2.60.40.200:FF:000003">
    <property type="entry name" value="Superoxide dismutase [Cu-Zn], chloroplastic"/>
    <property type="match status" value="1"/>
</dbReference>
<comment type="cofactor">
    <cofactor evidence="9">
        <name>Zn(2+)</name>
        <dbReference type="ChEBI" id="CHEBI:29105"/>
    </cofactor>
    <text evidence="9">Binds 1 zinc ion per subunit.</text>
</comment>
<gene>
    <name evidence="11" type="ORF">BB561_005131</name>
</gene>
<dbReference type="InterPro" id="IPR018152">
    <property type="entry name" value="SOD_Cu/Zn_BS"/>
</dbReference>
<protein>
    <recommendedName>
        <fullName evidence="9">Superoxide dismutase [Cu-Zn]</fullName>
        <ecNumber evidence="9">1.15.1.1</ecNumber>
    </recommendedName>
</protein>
<dbReference type="Proteomes" id="UP000245383">
    <property type="component" value="Unassembled WGS sequence"/>
</dbReference>
<evidence type="ECO:0000256" key="2">
    <source>
        <dbReference type="ARBA" id="ARBA00022723"/>
    </source>
</evidence>
<dbReference type="InterPro" id="IPR024134">
    <property type="entry name" value="SOD_Cu/Zn_/chaperone"/>
</dbReference>
<dbReference type="PROSITE" id="PS00332">
    <property type="entry name" value="SOD_CU_ZN_2"/>
    <property type="match status" value="1"/>
</dbReference>
<evidence type="ECO:0000256" key="7">
    <source>
        <dbReference type="ARBA" id="ARBA00023157"/>
    </source>
</evidence>
<evidence type="ECO:0000256" key="9">
    <source>
        <dbReference type="RuleBase" id="RU000393"/>
    </source>
</evidence>
<dbReference type="PROSITE" id="PS00087">
    <property type="entry name" value="SOD_CU_ZN_1"/>
    <property type="match status" value="1"/>
</dbReference>
<evidence type="ECO:0000256" key="4">
    <source>
        <dbReference type="ARBA" id="ARBA00022862"/>
    </source>
</evidence>
<comment type="cofactor">
    <cofactor evidence="9">
        <name>Cu cation</name>
        <dbReference type="ChEBI" id="CHEBI:23378"/>
    </cofactor>
    <text evidence="9">Binds 1 copper ion per subunit.</text>
</comment>
<evidence type="ECO:0000256" key="8">
    <source>
        <dbReference type="ARBA" id="ARBA00049204"/>
    </source>
</evidence>
<dbReference type="STRING" id="133385.A0A2T9YC16"/>
<dbReference type="Pfam" id="PF00080">
    <property type="entry name" value="Sod_Cu"/>
    <property type="match status" value="1"/>
</dbReference>
<dbReference type="GO" id="GO:0005507">
    <property type="term" value="F:copper ion binding"/>
    <property type="evidence" value="ECO:0007669"/>
    <property type="project" value="InterPro"/>
</dbReference>
<proteinExistence type="inferred from homology"/>
<dbReference type="InterPro" id="IPR036423">
    <property type="entry name" value="SOD-like_Cu/Zn_dom_sf"/>
</dbReference>
<name>A0A2T9YC16_9FUNG</name>
<keyword evidence="2 9" id="KW-0479">Metal-binding</keyword>
<evidence type="ECO:0000259" key="10">
    <source>
        <dbReference type="Pfam" id="PF00080"/>
    </source>
</evidence>
<keyword evidence="3 9" id="KW-0862">Zinc</keyword>
<dbReference type="EMBL" id="MBFR01000291">
    <property type="protein sequence ID" value="PVU89878.1"/>
    <property type="molecule type" value="Genomic_DNA"/>
</dbReference>
<keyword evidence="7" id="KW-1015">Disulfide bond</keyword>
<comment type="similarity">
    <text evidence="1 9">Belongs to the Cu-Zn superoxide dismutase family.</text>
</comment>
<evidence type="ECO:0000313" key="11">
    <source>
        <dbReference type="EMBL" id="PVU89878.1"/>
    </source>
</evidence>
<dbReference type="PRINTS" id="PR00068">
    <property type="entry name" value="CUZNDISMTASE"/>
</dbReference>
<evidence type="ECO:0000256" key="6">
    <source>
        <dbReference type="ARBA" id="ARBA00023008"/>
    </source>
</evidence>
<comment type="catalytic activity">
    <reaction evidence="8 9">
        <text>2 superoxide + 2 H(+) = H2O2 + O2</text>
        <dbReference type="Rhea" id="RHEA:20696"/>
        <dbReference type="ChEBI" id="CHEBI:15378"/>
        <dbReference type="ChEBI" id="CHEBI:15379"/>
        <dbReference type="ChEBI" id="CHEBI:16240"/>
        <dbReference type="ChEBI" id="CHEBI:18421"/>
        <dbReference type="EC" id="1.15.1.1"/>
    </reaction>
</comment>
<accession>A0A2T9YC16</accession>
<dbReference type="Gene3D" id="2.60.40.200">
    <property type="entry name" value="Superoxide dismutase, copper/zinc binding domain"/>
    <property type="match status" value="1"/>
</dbReference>
<comment type="function">
    <text evidence="9">Destroys radicals which are normally produced within the cells and which are toxic to biological systems.</text>
</comment>
<dbReference type="CDD" id="cd00305">
    <property type="entry name" value="Cu-Zn_Superoxide_Dismutase"/>
    <property type="match status" value="1"/>
</dbReference>
<dbReference type="PANTHER" id="PTHR10003">
    <property type="entry name" value="SUPEROXIDE DISMUTASE CU-ZN -RELATED"/>
    <property type="match status" value="1"/>
</dbReference>
<evidence type="ECO:0000313" key="12">
    <source>
        <dbReference type="Proteomes" id="UP000245383"/>
    </source>
</evidence>
<dbReference type="AlphaFoldDB" id="A0A2T9YC16"/>
<organism evidence="11 12">
    <name type="scientific">Smittium simulii</name>
    <dbReference type="NCBI Taxonomy" id="133385"/>
    <lineage>
        <taxon>Eukaryota</taxon>
        <taxon>Fungi</taxon>
        <taxon>Fungi incertae sedis</taxon>
        <taxon>Zoopagomycota</taxon>
        <taxon>Kickxellomycotina</taxon>
        <taxon>Harpellomycetes</taxon>
        <taxon>Harpellales</taxon>
        <taxon>Legeriomycetaceae</taxon>
        <taxon>Smittium</taxon>
    </lineage>
</organism>
<keyword evidence="12" id="KW-1185">Reference proteome</keyword>
<sequence length="154" mass="15846">MVNAICILKGDEGVTGVVRFKQESAESKILISAEFNGLPEGKHGFHIHEFGDNTNGCLSTGGHFNPLGVNHGDRTAAVRHVGDMGNVVSQGAEQVTKVEFEDHLITLFGPLSAIGRTVVIHGGEDDLGLGGNAGSLANGNAGSRSACGVIGITN</sequence>
<evidence type="ECO:0000256" key="5">
    <source>
        <dbReference type="ARBA" id="ARBA00023002"/>
    </source>
</evidence>
<dbReference type="OrthoDB" id="2015551at2759"/>
<reference evidence="11 12" key="1">
    <citation type="journal article" date="2018" name="MBio">
        <title>Comparative Genomics Reveals the Core Gene Toolbox for the Fungus-Insect Symbiosis.</title>
        <authorList>
            <person name="Wang Y."/>
            <person name="Stata M."/>
            <person name="Wang W."/>
            <person name="Stajich J.E."/>
            <person name="White M.M."/>
            <person name="Moncalvo J.M."/>
        </authorList>
    </citation>
    <scope>NUCLEOTIDE SEQUENCE [LARGE SCALE GENOMIC DNA]</scope>
    <source>
        <strain evidence="11 12">SWE-8-4</strain>
    </source>
</reference>
<comment type="caution">
    <text evidence="11">The sequence shown here is derived from an EMBL/GenBank/DDBJ whole genome shotgun (WGS) entry which is preliminary data.</text>
</comment>
<dbReference type="InterPro" id="IPR001424">
    <property type="entry name" value="SOD_Cu_Zn_dom"/>
</dbReference>
<keyword evidence="5 9" id="KW-0560">Oxidoreductase</keyword>
<dbReference type="EC" id="1.15.1.1" evidence="9"/>
<feature type="domain" description="Superoxide dismutase copper/zinc binding" evidence="10">
    <location>
        <begin position="14"/>
        <end position="150"/>
    </location>
</feature>
<evidence type="ECO:0000256" key="1">
    <source>
        <dbReference type="ARBA" id="ARBA00010457"/>
    </source>
</evidence>
<keyword evidence="4" id="KW-0049">Antioxidant</keyword>
<keyword evidence="6 9" id="KW-0186">Copper</keyword>